<reference evidence="2 3" key="1">
    <citation type="submission" date="2018-06" db="EMBL/GenBank/DDBJ databases">
        <title>Sphaerisporangium craniellae sp. nov., isolated from a marine sponge in the South China Sea.</title>
        <authorList>
            <person name="Li L."/>
        </authorList>
    </citation>
    <scope>NUCLEOTIDE SEQUENCE [LARGE SCALE GENOMIC DNA]</scope>
    <source>
        <strain evidence="2 3">CCTCC AA 208026</strain>
    </source>
</reference>
<dbReference type="Proteomes" id="UP000253094">
    <property type="component" value="Unassembled WGS sequence"/>
</dbReference>
<gene>
    <name evidence="2" type="ORF">DQ384_39250</name>
</gene>
<dbReference type="OrthoDB" id="9985991at2"/>
<dbReference type="RefSeq" id="WP_114033969.1">
    <property type="nucleotide sequence ID" value="NZ_QOIL01000038.1"/>
</dbReference>
<evidence type="ECO:0000313" key="3">
    <source>
        <dbReference type="Proteomes" id="UP000253094"/>
    </source>
</evidence>
<evidence type="ECO:0000313" key="2">
    <source>
        <dbReference type="EMBL" id="RCG18231.1"/>
    </source>
</evidence>
<proteinExistence type="predicted"/>
<feature type="region of interest" description="Disordered" evidence="1">
    <location>
        <begin position="16"/>
        <end position="48"/>
    </location>
</feature>
<accession>A0A367EJK1</accession>
<dbReference type="EMBL" id="QOIL01000038">
    <property type="protein sequence ID" value="RCG18231.1"/>
    <property type="molecule type" value="Genomic_DNA"/>
</dbReference>
<protein>
    <submittedName>
        <fullName evidence="2">Uncharacterized protein</fullName>
    </submittedName>
</protein>
<comment type="caution">
    <text evidence="2">The sequence shown here is derived from an EMBL/GenBank/DDBJ whole genome shotgun (WGS) entry which is preliminary data.</text>
</comment>
<sequence length="183" mass="19628">MAGLVTTALLAGCAIPMPASPRASGPSVSSRATWPSPPAPAARPSGPVAPRWACDSPAPIAAATRFTARLLTYSWREKDSLAPLTRVGPLLTHRYAAQLRPRNALDPLLVSRSRESSRVRVLAAAPRPGAGPDAADPATCYVLISYRQDLDRAGQSEHLRQDWTIRLLRYDDGWRVDDAAPAS</sequence>
<organism evidence="2 3">
    <name type="scientific">Sphaerisporangium album</name>
    <dbReference type="NCBI Taxonomy" id="509200"/>
    <lineage>
        <taxon>Bacteria</taxon>
        <taxon>Bacillati</taxon>
        <taxon>Actinomycetota</taxon>
        <taxon>Actinomycetes</taxon>
        <taxon>Streptosporangiales</taxon>
        <taxon>Streptosporangiaceae</taxon>
        <taxon>Sphaerisporangium</taxon>
    </lineage>
</organism>
<name>A0A367EJK1_9ACTN</name>
<dbReference type="AlphaFoldDB" id="A0A367EJK1"/>
<evidence type="ECO:0000256" key="1">
    <source>
        <dbReference type="SAM" id="MobiDB-lite"/>
    </source>
</evidence>
<keyword evidence="3" id="KW-1185">Reference proteome</keyword>